<dbReference type="SUPFAM" id="SSF54909">
    <property type="entry name" value="Dimeric alpha+beta barrel"/>
    <property type="match status" value="1"/>
</dbReference>
<dbReference type="InterPro" id="IPR011008">
    <property type="entry name" value="Dimeric_a/b-barrel"/>
</dbReference>
<dbReference type="AlphaFoldDB" id="A0A381RG75"/>
<organism evidence="1">
    <name type="scientific">marine metagenome</name>
    <dbReference type="NCBI Taxonomy" id="408172"/>
    <lineage>
        <taxon>unclassified sequences</taxon>
        <taxon>metagenomes</taxon>
        <taxon>ecological metagenomes</taxon>
    </lineage>
</organism>
<evidence type="ECO:0000313" key="1">
    <source>
        <dbReference type="EMBL" id="SUZ90234.1"/>
    </source>
</evidence>
<dbReference type="PANTHER" id="PTHR37811">
    <property type="entry name" value="BLL5343 PROTEIN"/>
    <property type="match status" value="1"/>
</dbReference>
<protein>
    <recommendedName>
        <fullName evidence="2">ABM domain-containing protein</fullName>
    </recommendedName>
</protein>
<name>A0A381RG75_9ZZZZ</name>
<reference evidence="1" key="1">
    <citation type="submission" date="2018-05" db="EMBL/GenBank/DDBJ databases">
        <authorList>
            <person name="Lanie J.A."/>
            <person name="Ng W.-L."/>
            <person name="Kazmierczak K.M."/>
            <person name="Andrzejewski T.M."/>
            <person name="Davidsen T.M."/>
            <person name="Wayne K.J."/>
            <person name="Tettelin H."/>
            <person name="Glass J.I."/>
            <person name="Rusch D."/>
            <person name="Podicherti R."/>
            <person name="Tsui H.-C.T."/>
            <person name="Winkler M.E."/>
        </authorList>
    </citation>
    <scope>NUCLEOTIDE SEQUENCE</scope>
</reference>
<dbReference type="Gene3D" id="3.30.70.100">
    <property type="match status" value="1"/>
</dbReference>
<proteinExistence type="predicted"/>
<gene>
    <name evidence="1" type="ORF">METZ01_LOCUS43088</name>
</gene>
<dbReference type="PANTHER" id="PTHR37811:SF2">
    <property type="entry name" value="ABM DOMAIN-CONTAINING PROTEIN"/>
    <property type="match status" value="1"/>
</dbReference>
<evidence type="ECO:0008006" key="2">
    <source>
        <dbReference type="Google" id="ProtNLM"/>
    </source>
</evidence>
<dbReference type="EMBL" id="UINC01001877">
    <property type="protein sequence ID" value="SUZ90234.1"/>
    <property type="molecule type" value="Genomic_DNA"/>
</dbReference>
<dbReference type="InterPro" id="IPR052936">
    <property type="entry name" value="Jasmonate_Hydroxylase-like"/>
</dbReference>
<accession>A0A381RG75</accession>
<sequence>MKEILIPSGSTLATFVYEKSSNLDGYEEMDKLTINEVKKIDGFLGSELFGDGKKNIFISYWKDKNSIEKWKNNTLHKKAKAKGKKWYKNYKMMFSILLNDYYID</sequence>